<reference evidence="3" key="1">
    <citation type="journal article" date="2019" name="Int. J. Syst. Evol. Microbiol.">
        <title>The Global Catalogue of Microorganisms (GCM) 10K type strain sequencing project: providing services to taxonomists for standard genome sequencing and annotation.</title>
        <authorList>
            <consortium name="The Broad Institute Genomics Platform"/>
            <consortium name="The Broad Institute Genome Sequencing Center for Infectious Disease"/>
            <person name="Wu L."/>
            <person name="Ma J."/>
        </authorList>
    </citation>
    <scope>NUCLEOTIDE SEQUENCE [LARGE SCALE GENOMIC DNA]</scope>
    <source>
        <strain evidence="3">CGMCC 4.7319</strain>
    </source>
</reference>
<comment type="caution">
    <text evidence="2">The sequence shown here is derived from an EMBL/GenBank/DDBJ whole genome shotgun (WGS) entry which is preliminary data.</text>
</comment>
<evidence type="ECO:0000313" key="3">
    <source>
        <dbReference type="Proteomes" id="UP000597656"/>
    </source>
</evidence>
<dbReference type="EMBL" id="BMNC01000003">
    <property type="protein sequence ID" value="GGM85932.1"/>
    <property type="molecule type" value="Genomic_DNA"/>
</dbReference>
<feature type="region of interest" description="Disordered" evidence="1">
    <location>
        <begin position="39"/>
        <end position="61"/>
    </location>
</feature>
<evidence type="ECO:0000313" key="2">
    <source>
        <dbReference type="EMBL" id="GGM85932.1"/>
    </source>
</evidence>
<dbReference type="Proteomes" id="UP000597656">
    <property type="component" value="Unassembled WGS sequence"/>
</dbReference>
<feature type="compositionally biased region" description="Basic and acidic residues" evidence="1">
    <location>
        <begin position="43"/>
        <end position="55"/>
    </location>
</feature>
<keyword evidence="3" id="KW-1185">Reference proteome</keyword>
<sequence length="61" mass="6593">MCGDDPGSGPVTGPAGQEFDLFGRIAPSAFVRAGHVQAHGHSAKVDAPYRFERPPHRPHRF</sequence>
<protein>
    <submittedName>
        <fullName evidence="2">Uncharacterized protein</fullName>
    </submittedName>
</protein>
<accession>A0ABQ2HM43</accession>
<evidence type="ECO:0000256" key="1">
    <source>
        <dbReference type="SAM" id="MobiDB-lite"/>
    </source>
</evidence>
<name>A0ABQ2HM43_9PSEU</name>
<proteinExistence type="predicted"/>
<gene>
    <name evidence="2" type="ORF">GCM10011609_22780</name>
</gene>
<organism evidence="2 3">
    <name type="scientific">Lentzea pudingi</name>
    <dbReference type="NCBI Taxonomy" id="1789439"/>
    <lineage>
        <taxon>Bacteria</taxon>
        <taxon>Bacillati</taxon>
        <taxon>Actinomycetota</taxon>
        <taxon>Actinomycetes</taxon>
        <taxon>Pseudonocardiales</taxon>
        <taxon>Pseudonocardiaceae</taxon>
        <taxon>Lentzea</taxon>
    </lineage>
</organism>